<dbReference type="EMBL" id="JAHQIW010001998">
    <property type="protein sequence ID" value="KAJ1354230.1"/>
    <property type="molecule type" value="Genomic_DNA"/>
</dbReference>
<organism evidence="1 2">
    <name type="scientific">Parelaphostrongylus tenuis</name>
    <name type="common">Meningeal worm</name>
    <dbReference type="NCBI Taxonomy" id="148309"/>
    <lineage>
        <taxon>Eukaryota</taxon>
        <taxon>Metazoa</taxon>
        <taxon>Ecdysozoa</taxon>
        <taxon>Nematoda</taxon>
        <taxon>Chromadorea</taxon>
        <taxon>Rhabditida</taxon>
        <taxon>Rhabditina</taxon>
        <taxon>Rhabditomorpha</taxon>
        <taxon>Strongyloidea</taxon>
        <taxon>Metastrongylidae</taxon>
        <taxon>Parelaphostrongylus</taxon>
    </lineage>
</organism>
<gene>
    <name evidence="1" type="ORF">KIN20_011104</name>
</gene>
<reference evidence="1" key="1">
    <citation type="submission" date="2021-06" db="EMBL/GenBank/DDBJ databases">
        <title>Parelaphostrongylus tenuis whole genome reference sequence.</title>
        <authorList>
            <person name="Garwood T.J."/>
            <person name="Larsen P.A."/>
            <person name="Fountain-Jones N.M."/>
            <person name="Garbe J.R."/>
            <person name="Macchietto M.G."/>
            <person name="Kania S.A."/>
            <person name="Gerhold R.W."/>
            <person name="Richards J.E."/>
            <person name="Wolf T.M."/>
        </authorList>
    </citation>
    <scope>NUCLEOTIDE SEQUENCE</scope>
    <source>
        <strain evidence="1">MNPRO001-30</strain>
        <tissue evidence="1">Meninges</tissue>
    </source>
</reference>
<keyword evidence="2" id="KW-1185">Reference proteome</keyword>
<accession>A0AAD5MAJ0</accession>
<name>A0AAD5MAJ0_PARTN</name>
<sequence length="125" mass="14283">MDKIKGYQFTRLPQVTPARSVDGVSIHGHEHTLVDEQMHRKPWKNFNFGGKDKRNRSLQQQEKSQMTLFSGILEIALSSSPLCEQINCFYVNFLITMTKTANGKLTKRLNGKPKFVTKSGERKAL</sequence>
<protein>
    <submittedName>
        <fullName evidence="1">Uncharacterized protein</fullName>
    </submittedName>
</protein>
<dbReference type="Proteomes" id="UP001196413">
    <property type="component" value="Unassembled WGS sequence"/>
</dbReference>
<evidence type="ECO:0000313" key="1">
    <source>
        <dbReference type="EMBL" id="KAJ1354230.1"/>
    </source>
</evidence>
<proteinExistence type="predicted"/>
<comment type="caution">
    <text evidence="1">The sequence shown here is derived from an EMBL/GenBank/DDBJ whole genome shotgun (WGS) entry which is preliminary data.</text>
</comment>
<dbReference type="AlphaFoldDB" id="A0AAD5MAJ0"/>
<evidence type="ECO:0000313" key="2">
    <source>
        <dbReference type="Proteomes" id="UP001196413"/>
    </source>
</evidence>